<dbReference type="EMBL" id="CP040078">
    <property type="protein sequence ID" value="QCP53907.1"/>
    <property type="molecule type" value="Genomic_DNA"/>
</dbReference>
<accession>A0A4P8IZM0</accession>
<evidence type="ECO:0000256" key="1">
    <source>
        <dbReference type="SAM" id="SignalP"/>
    </source>
</evidence>
<evidence type="ECO:0000313" key="3">
    <source>
        <dbReference type="Proteomes" id="UP000298656"/>
    </source>
</evidence>
<dbReference type="Gene3D" id="2.120.10.30">
    <property type="entry name" value="TolB, C-terminal domain"/>
    <property type="match status" value="1"/>
</dbReference>
<dbReference type="PANTHER" id="PTHR24104">
    <property type="entry name" value="E3 UBIQUITIN-PROTEIN LIGASE NHLRC1-RELATED"/>
    <property type="match status" value="1"/>
</dbReference>
<proteinExistence type="predicted"/>
<dbReference type="GO" id="GO:0008270">
    <property type="term" value="F:zinc ion binding"/>
    <property type="evidence" value="ECO:0007669"/>
    <property type="project" value="UniProtKB-KW"/>
</dbReference>
<dbReference type="RefSeq" id="WP_137336676.1">
    <property type="nucleotide sequence ID" value="NZ_CP040078.1"/>
</dbReference>
<name>A0A4P8IZM0_9BURK</name>
<gene>
    <name evidence="2" type="ORF">FAZ95_33480</name>
</gene>
<reference evidence="2 3" key="1">
    <citation type="submission" date="2019-05" db="EMBL/GenBank/DDBJ databases">
        <title>Burkholderia sp. DHOD12, isolated from subtropical forest soil.</title>
        <authorList>
            <person name="Gao Z.-H."/>
            <person name="Qiu L.-H."/>
        </authorList>
    </citation>
    <scope>NUCLEOTIDE SEQUENCE [LARGE SCALE GENOMIC DNA]</scope>
    <source>
        <strain evidence="2 3">DHOD12</strain>
    </source>
</reference>
<dbReference type="Proteomes" id="UP000298656">
    <property type="component" value="Chromosome 2"/>
</dbReference>
<dbReference type="InterPro" id="IPR011042">
    <property type="entry name" value="6-blade_b-propeller_TolB-like"/>
</dbReference>
<dbReference type="AlphaFoldDB" id="A0A4P8IZM0"/>
<organism evidence="2 3">
    <name type="scientific">Trinickia violacea</name>
    <dbReference type="NCBI Taxonomy" id="2571746"/>
    <lineage>
        <taxon>Bacteria</taxon>
        <taxon>Pseudomonadati</taxon>
        <taxon>Pseudomonadota</taxon>
        <taxon>Betaproteobacteria</taxon>
        <taxon>Burkholderiales</taxon>
        <taxon>Burkholderiaceae</taxon>
        <taxon>Trinickia</taxon>
    </lineage>
</organism>
<protein>
    <submittedName>
        <fullName evidence="2">Uncharacterized protein</fullName>
    </submittedName>
</protein>
<evidence type="ECO:0000313" key="2">
    <source>
        <dbReference type="EMBL" id="QCP53907.1"/>
    </source>
</evidence>
<dbReference type="OrthoDB" id="3644774at2"/>
<keyword evidence="1" id="KW-0732">Signal</keyword>
<sequence length="730" mass="78398">MNWLHRVCLSAAVLSAAHPFDASAQAQLTYETSWIGNSFGFGDGKWVQLDVEAISVGADGTVYTNAPWDESGSEVGAYKGGDKVAVAGNTHGWGNTGGDAIASNATYLYAGISIGNENNALVGSDYPPAGTTYYGITRRLITNIATGAPFASGSGNSANATKNSFLRVNAVPTGTDASIRGLAATATQLFVANTYANRIEVDDANTMRRVTSWTVPSPGRIAIDTDGTLWIIQGLQDPAGRSIAHYSPTGARIGSAGPLPATTVPVDLTIAPSGQLLVADGGPSQQILVYNKTASGQTTLAGELGTHGGIFHPAEGVPGKWRFNGITGIGFDAAGNFYVAQNGFGPRAFGSTFDGEGTVLESYRWPSHDLNWRLYGLTFVDGGSFDPLQPASVFSGSKHFSLDYRQTTPGSEWSYAGFTLNRFQYPDDPTFHLPKGVRGEPMVRRVNGKLLLYTVDMYSHYLSVYRFDSANDGQVAIPSGFFAENPIPGTWPAGQPTYGEWMWRDLNGDGHVDASEITANPSSGNSVEDGVWWVDSLGNIWIGELGTGIRELPLQGFDSFGNPIYTYASAKTYPMPQPFSRVARIVYDASSDAMYVSGYSSAYPYDASHWKEAGRLLVRYDNWSSGTPQARYTIMLPWNVTADPQQTPVGVAVAGNYIFVAELYTNRVDVYDARNGQQVGYMTPGASMGGTSGWVDVYLGISAIERSNGEYVVLVEDDARAKILMYRWTP</sequence>
<dbReference type="KEGG" id="tvl:FAZ95_33480"/>
<feature type="chain" id="PRO_5020287302" evidence="1">
    <location>
        <begin position="25"/>
        <end position="730"/>
    </location>
</feature>
<keyword evidence="3" id="KW-1185">Reference proteome</keyword>
<dbReference type="SUPFAM" id="SSF63829">
    <property type="entry name" value="Calcium-dependent phosphotriesterase"/>
    <property type="match status" value="1"/>
</dbReference>
<dbReference type="SUPFAM" id="SSF101898">
    <property type="entry name" value="NHL repeat"/>
    <property type="match status" value="1"/>
</dbReference>
<dbReference type="PANTHER" id="PTHR24104:SF25">
    <property type="entry name" value="PROTEIN LIN-41"/>
    <property type="match status" value="1"/>
</dbReference>
<feature type="signal peptide" evidence="1">
    <location>
        <begin position="1"/>
        <end position="24"/>
    </location>
</feature>
<dbReference type="InterPro" id="IPR050952">
    <property type="entry name" value="TRIM-NHL_E3_ligases"/>
</dbReference>